<reference evidence="2 3" key="1">
    <citation type="submission" date="2021-02" db="EMBL/GenBank/DDBJ databases">
        <title>Draft Genome Sequences of 5 Vibrio neptunius Strains Isolated From of Bivalve Hatcheries.</title>
        <authorList>
            <person name="Galvis F."/>
            <person name="Barja J.L."/>
            <person name="Lemos M.L."/>
            <person name="Balado M."/>
        </authorList>
    </citation>
    <scope>NUCLEOTIDE SEQUENCE [LARGE SCALE GENOMIC DNA]</scope>
    <source>
        <strain evidence="2 3">PP-145.98</strain>
    </source>
</reference>
<gene>
    <name evidence="2" type="ORF">JYA62_16830</name>
</gene>
<dbReference type="SMART" id="SM00671">
    <property type="entry name" value="SEL1"/>
    <property type="match status" value="2"/>
</dbReference>
<dbReference type="Pfam" id="PF08238">
    <property type="entry name" value="Sel1"/>
    <property type="match status" value="2"/>
</dbReference>
<evidence type="ECO:0000256" key="1">
    <source>
        <dbReference type="SAM" id="SignalP"/>
    </source>
</evidence>
<name>A0ABS3A8F1_9VIBR</name>
<dbReference type="EMBL" id="JAFHLB010000024">
    <property type="protein sequence ID" value="MBN3579329.1"/>
    <property type="molecule type" value="Genomic_DNA"/>
</dbReference>
<feature type="signal peptide" evidence="1">
    <location>
        <begin position="1"/>
        <end position="26"/>
    </location>
</feature>
<comment type="caution">
    <text evidence="2">The sequence shown here is derived from an EMBL/GenBank/DDBJ whole genome shotgun (WGS) entry which is preliminary data.</text>
</comment>
<dbReference type="SUPFAM" id="SSF81901">
    <property type="entry name" value="HCP-like"/>
    <property type="match status" value="1"/>
</dbReference>
<accession>A0ABS3A8F1</accession>
<dbReference type="RefSeq" id="WP_206371299.1">
    <property type="nucleotide sequence ID" value="NZ_CAWPTM010000096.1"/>
</dbReference>
<keyword evidence="3" id="KW-1185">Reference proteome</keyword>
<sequence>MPYKCSTLALLSLSACALFWIPLSSANQAYSESSNSSQRQVVAMLEKAYAGDPHAQMEIAHHYLDGTHVEQSEEKAAQWFKPAATAGNPEAQTQLGLMYFSGSGVQADQSQAVVWLGKAAEQDYDPALDLLHWMSQAAH</sequence>
<dbReference type="PANTHER" id="PTHR11102">
    <property type="entry name" value="SEL-1-LIKE PROTEIN"/>
    <property type="match status" value="1"/>
</dbReference>
<dbReference type="PANTHER" id="PTHR11102:SF160">
    <property type="entry name" value="ERAD-ASSOCIATED E3 UBIQUITIN-PROTEIN LIGASE COMPONENT HRD3"/>
    <property type="match status" value="1"/>
</dbReference>
<dbReference type="InterPro" id="IPR050767">
    <property type="entry name" value="Sel1_AlgK"/>
</dbReference>
<feature type="chain" id="PRO_5045913226" evidence="1">
    <location>
        <begin position="27"/>
        <end position="139"/>
    </location>
</feature>
<protein>
    <submittedName>
        <fullName evidence="2">Sel1 repeat family protein</fullName>
    </submittedName>
</protein>
<organism evidence="2 3">
    <name type="scientific">Vibrio neptunius</name>
    <dbReference type="NCBI Taxonomy" id="170651"/>
    <lineage>
        <taxon>Bacteria</taxon>
        <taxon>Pseudomonadati</taxon>
        <taxon>Pseudomonadota</taxon>
        <taxon>Gammaproteobacteria</taxon>
        <taxon>Vibrionales</taxon>
        <taxon>Vibrionaceae</taxon>
        <taxon>Vibrio</taxon>
    </lineage>
</organism>
<dbReference type="Proteomes" id="UP000779070">
    <property type="component" value="Unassembled WGS sequence"/>
</dbReference>
<evidence type="ECO:0000313" key="2">
    <source>
        <dbReference type="EMBL" id="MBN3579329.1"/>
    </source>
</evidence>
<dbReference type="PROSITE" id="PS51257">
    <property type="entry name" value="PROKAR_LIPOPROTEIN"/>
    <property type="match status" value="1"/>
</dbReference>
<dbReference type="Gene3D" id="1.25.40.10">
    <property type="entry name" value="Tetratricopeptide repeat domain"/>
    <property type="match status" value="1"/>
</dbReference>
<evidence type="ECO:0000313" key="3">
    <source>
        <dbReference type="Proteomes" id="UP000779070"/>
    </source>
</evidence>
<dbReference type="InterPro" id="IPR011990">
    <property type="entry name" value="TPR-like_helical_dom_sf"/>
</dbReference>
<proteinExistence type="predicted"/>
<keyword evidence="1" id="KW-0732">Signal</keyword>
<dbReference type="InterPro" id="IPR006597">
    <property type="entry name" value="Sel1-like"/>
</dbReference>